<dbReference type="STRING" id="1334629.MFUL124B02_39530"/>
<gene>
    <name evidence="4" type="primary">qor_1</name>
    <name evidence="4" type="ORF">MFU01_17840</name>
    <name evidence="5" type="ORF">SAMN05443572_104622</name>
</gene>
<keyword evidence="2" id="KW-0560">Oxidoreductase</keyword>
<dbReference type="Proteomes" id="UP000321514">
    <property type="component" value="Unassembled WGS sequence"/>
</dbReference>
<organism evidence="4 7">
    <name type="scientific">Myxococcus fulvus</name>
    <dbReference type="NCBI Taxonomy" id="33"/>
    <lineage>
        <taxon>Bacteria</taxon>
        <taxon>Pseudomonadati</taxon>
        <taxon>Myxococcota</taxon>
        <taxon>Myxococcia</taxon>
        <taxon>Myxococcales</taxon>
        <taxon>Cystobacterineae</taxon>
        <taxon>Myxococcaceae</taxon>
        <taxon>Myxococcus</taxon>
    </lineage>
</organism>
<dbReference type="SUPFAM" id="SSF50129">
    <property type="entry name" value="GroES-like"/>
    <property type="match status" value="1"/>
</dbReference>
<dbReference type="EMBL" id="BJXR01000017">
    <property type="protein sequence ID" value="GEN06747.1"/>
    <property type="molecule type" value="Genomic_DNA"/>
</dbReference>
<reference evidence="5 6" key="1">
    <citation type="submission" date="2016-10" db="EMBL/GenBank/DDBJ databases">
        <authorList>
            <person name="Varghese N."/>
            <person name="Submissions S."/>
        </authorList>
    </citation>
    <scope>NUCLEOTIDE SEQUENCE [LARGE SCALE GENOMIC DNA]</scope>
    <source>
        <strain evidence="5 6">DSM 16525</strain>
    </source>
</reference>
<dbReference type="SUPFAM" id="SSF51735">
    <property type="entry name" value="NAD(P)-binding Rossmann-fold domains"/>
    <property type="match status" value="1"/>
</dbReference>
<dbReference type="InterPro" id="IPR020843">
    <property type="entry name" value="ER"/>
</dbReference>
<dbReference type="InterPro" id="IPR013149">
    <property type="entry name" value="ADH-like_C"/>
</dbReference>
<proteinExistence type="predicted"/>
<evidence type="ECO:0000313" key="4">
    <source>
        <dbReference type="EMBL" id="GEN06747.1"/>
    </source>
</evidence>
<dbReference type="InterPro" id="IPR011032">
    <property type="entry name" value="GroES-like_sf"/>
</dbReference>
<dbReference type="Proteomes" id="UP000183760">
    <property type="component" value="Unassembled WGS sequence"/>
</dbReference>
<protein>
    <submittedName>
        <fullName evidence="5">NADPH2:quinone reductase</fullName>
    </submittedName>
    <submittedName>
        <fullName evidence="4">Quinone oxidoreductase</fullName>
    </submittedName>
</protein>
<evidence type="ECO:0000256" key="1">
    <source>
        <dbReference type="ARBA" id="ARBA00022857"/>
    </source>
</evidence>
<dbReference type="SMART" id="SM00829">
    <property type="entry name" value="PKS_ER"/>
    <property type="match status" value="1"/>
</dbReference>
<name>A0A511SYS6_MYXFU</name>
<dbReference type="Pfam" id="PF08240">
    <property type="entry name" value="ADH_N"/>
    <property type="match status" value="1"/>
</dbReference>
<dbReference type="Gene3D" id="3.40.50.720">
    <property type="entry name" value="NAD(P)-binding Rossmann-like Domain"/>
    <property type="match status" value="1"/>
</dbReference>
<dbReference type="InterPro" id="IPR036291">
    <property type="entry name" value="NAD(P)-bd_dom_sf"/>
</dbReference>
<dbReference type="Pfam" id="PF00107">
    <property type="entry name" value="ADH_zinc_N"/>
    <property type="match status" value="1"/>
</dbReference>
<dbReference type="PANTHER" id="PTHR48106">
    <property type="entry name" value="QUINONE OXIDOREDUCTASE PIG3-RELATED"/>
    <property type="match status" value="1"/>
</dbReference>
<evidence type="ECO:0000313" key="6">
    <source>
        <dbReference type="Proteomes" id="UP000183760"/>
    </source>
</evidence>
<dbReference type="CDD" id="cd08241">
    <property type="entry name" value="QOR1"/>
    <property type="match status" value="1"/>
</dbReference>
<dbReference type="RefSeq" id="WP_074954141.1">
    <property type="nucleotide sequence ID" value="NZ_BJXR01000017.1"/>
</dbReference>
<sequence>MKAIRLHAFGGPEGLRLDDVPTPTPGKDEVRIRVHVSGLNFTDLGQREGRIPGTPPLPFIPGLEAAGVVDAVGPDVRGLEPGTRVVALLPSQGGLAQQAVAPVSAVLPLPDGVSFEQAVCLPAQAPTALLGLREGAKLREGESVYIPSAAGGVGNLLVQLAKRLGAAKVIGGASSEDKRALVLRLGADAVVDTSRDDWPMHVREATSGTGADIVFVAGGGAVPAASLQALAFRGRLVLFGAESMFDTAWSREQMMGVLAQNQAVVGFATFTLPFEQRQAALREALGLVERGLLQPVFEQGFPLQAVAQAHQAMAARKTTGKVLIRVA</sequence>
<reference evidence="4 7" key="2">
    <citation type="submission" date="2019-07" db="EMBL/GenBank/DDBJ databases">
        <title>Whole genome shotgun sequence of Myxococcus fulvus NBRC 100333.</title>
        <authorList>
            <person name="Hosoyama A."/>
            <person name="Uohara A."/>
            <person name="Ohji S."/>
            <person name="Ichikawa N."/>
        </authorList>
    </citation>
    <scope>NUCLEOTIDE SEQUENCE [LARGE SCALE GENOMIC DNA]</scope>
    <source>
        <strain evidence="4 7">NBRC 100333</strain>
    </source>
</reference>
<keyword evidence="1" id="KW-0521">NADP</keyword>
<dbReference type="Gene3D" id="3.90.180.10">
    <property type="entry name" value="Medium-chain alcohol dehydrogenases, catalytic domain"/>
    <property type="match status" value="1"/>
</dbReference>
<evidence type="ECO:0000256" key="2">
    <source>
        <dbReference type="ARBA" id="ARBA00023002"/>
    </source>
</evidence>
<accession>A0A511SYS6</accession>
<evidence type="ECO:0000313" key="7">
    <source>
        <dbReference type="Proteomes" id="UP000321514"/>
    </source>
</evidence>
<evidence type="ECO:0000313" key="5">
    <source>
        <dbReference type="EMBL" id="SEU05531.1"/>
    </source>
</evidence>
<dbReference type="GO" id="GO:0016651">
    <property type="term" value="F:oxidoreductase activity, acting on NAD(P)H"/>
    <property type="evidence" value="ECO:0007669"/>
    <property type="project" value="TreeGrafter"/>
</dbReference>
<dbReference type="AlphaFoldDB" id="A0A511SYS6"/>
<comment type="caution">
    <text evidence="4">The sequence shown here is derived from an EMBL/GenBank/DDBJ whole genome shotgun (WGS) entry which is preliminary data.</text>
</comment>
<dbReference type="GO" id="GO:0070402">
    <property type="term" value="F:NADPH binding"/>
    <property type="evidence" value="ECO:0007669"/>
    <property type="project" value="TreeGrafter"/>
</dbReference>
<feature type="domain" description="Enoyl reductase (ER)" evidence="3">
    <location>
        <begin position="10"/>
        <end position="324"/>
    </location>
</feature>
<dbReference type="OrthoDB" id="9808651at2"/>
<keyword evidence="6" id="KW-1185">Reference proteome</keyword>
<dbReference type="EMBL" id="FOIB01000004">
    <property type="protein sequence ID" value="SEU05531.1"/>
    <property type="molecule type" value="Genomic_DNA"/>
</dbReference>
<evidence type="ECO:0000259" key="3">
    <source>
        <dbReference type="SMART" id="SM00829"/>
    </source>
</evidence>
<dbReference type="InterPro" id="IPR013154">
    <property type="entry name" value="ADH-like_N"/>
</dbReference>